<keyword evidence="6" id="KW-1185">Reference proteome</keyword>
<accession>A0A9N9HLG3</accession>
<evidence type="ECO:0000259" key="4">
    <source>
        <dbReference type="Pfam" id="PF20147"/>
    </source>
</evidence>
<evidence type="ECO:0000313" key="6">
    <source>
        <dbReference type="Proteomes" id="UP000789375"/>
    </source>
</evidence>
<reference evidence="5" key="1">
    <citation type="submission" date="2021-06" db="EMBL/GenBank/DDBJ databases">
        <authorList>
            <person name="Kallberg Y."/>
            <person name="Tangrot J."/>
            <person name="Rosling A."/>
        </authorList>
    </citation>
    <scope>NUCLEOTIDE SEQUENCE</scope>
    <source>
        <strain evidence="5">87-6 pot B 2015</strain>
    </source>
</reference>
<proteinExistence type="predicted"/>
<organism evidence="5 6">
    <name type="scientific">Funneliformis mosseae</name>
    <name type="common">Endomycorrhizal fungus</name>
    <name type="synonym">Glomus mosseae</name>
    <dbReference type="NCBI Taxonomy" id="27381"/>
    <lineage>
        <taxon>Eukaryota</taxon>
        <taxon>Fungi</taxon>
        <taxon>Fungi incertae sedis</taxon>
        <taxon>Mucoromycota</taxon>
        <taxon>Glomeromycotina</taxon>
        <taxon>Glomeromycetes</taxon>
        <taxon>Glomerales</taxon>
        <taxon>Glomeraceae</taxon>
        <taxon>Funneliformis</taxon>
    </lineage>
</organism>
<keyword evidence="3" id="KW-0964">Secreted</keyword>
<comment type="caution">
    <text evidence="5">The sequence shown here is derived from an EMBL/GenBank/DDBJ whole genome shotgun (WGS) entry which is preliminary data.</text>
</comment>
<evidence type="ECO:0000256" key="1">
    <source>
        <dbReference type="ARBA" id="ARBA00004340"/>
    </source>
</evidence>
<evidence type="ECO:0000313" key="5">
    <source>
        <dbReference type="EMBL" id="CAG8689244.1"/>
    </source>
</evidence>
<dbReference type="Proteomes" id="UP000789375">
    <property type="component" value="Unassembled WGS sequence"/>
</dbReference>
<evidence type="ECO:0000256" key="3">
    <source>
        <dbReference type="ARBA" id="ARBA00022525"/>
    </source>
</evidence>
<dbReference type="GO" id="GO:0043657">
    <property type="term" value="C:host cell"/>
    <property type="evidence" value="ECO:0007669"/>
    <property type="project" value="UniProtKB-SubCell"/>
</dbReference>
<comment type="subcellular location">
    <subcellularLocation>
        <location evidence="1">Host cell</location>
    </subcellularLocation>
    <subcellularLocation>
        <location evidence="2">Secreted</location>
    </subcellularLocation>
</comment>
<gene>
    <name evidence="5" type="ORF">FMOSSE_LOCUS13259</name>
</gene>
<dbReference type="Pfam" id="PF20147">
    <property type="entry name" value="Crinkler"/>
    <property type="match status" value="1"/>
</dbReference>
<protein>
    <submittedName>
        <fullName evidence="5">8000_t:CDS:1</fullName>
    </submittedName>
</protein>
<name>A0A9N9HLG3_FUNMO</name>
<dbReference type="AlphaFoldDB" id="A0A9N9HLG3"/>
<sequence length="302" mass="35296">MVDIKLTCRLFRDIEANSEKFNIDINTSKTVNSLKKKIFEEVQKKNDKIFSGIKVSNLELWMVHIRGDDEFSLKNDSTEGIKELEEKISDYWDDKNLPEEGFTNVIIDSSLLTALKRLEQYEGASDYIIPNIHRAGFQDLYYAKIIRINDVLQIDKKYSNTKIFIQYKVVDFDAGTLFVHLIDDKEQRKEGFFHIGELEKWLIGYSILGDEDRPREYNNSGENVEIIRNGNQELKKHHKDSTVKSELKQGENLSEEFNRLNKAEYPEEKLLINNAMMLCNCKVSRVKDTNLFNRLDDTSNTF</sequence>
<feature type="domain" description="Crinkler effector protein N-terminal" evidence="4">
    <location>
        <begin position="4"/>
        <end position="97"/>
    </location>
</feature>
<dbReference type="EMBL" id="CAJVPP010007522">
    <property type="protein sequence ID" value="CAG8689244.1"/>
    <property type="molecule type" value="Genomic_DNA"/>
</dbReference>
<dbReference type="GO" id="GO:0005576">
    <property type="term" value="C:extracellular region"/>
    <property type="evidence" value="ECO:0007669"/>
    <property type="project" value="UniProtKB-SubCell"/>
</dbReference>
<evidence type="ECO:0000256" key="2">
    <source>
        <dbReference type="ARBA" id="ARBA00004613"/>
    </source>
</evidence>
<dbReference type="InterPro" id="IPR045379">
    <property type="entry name" value="Crinkler_N"/>
</dbReference>